<accession>A0A7J7JL42</accession>
<proteinExistence type="predicted"/>
<dbReference type="GO" id="GO:0008349">
    <property type="term" value="F:MAP kinase kinase kinase kinase activity"/>
    <property type="evidence" value="ECO:0007669"/>
    <property type="project" value="InterPro"/>
</dbReference>
<keyword evidence="2" id="KW-0808">Transferase</keyword>
<dbReference type="AlphaFoldDB" id="A0A7J7JL42"/>
<dbReference type="InterPro" id="IPR001180">
    <property type="entry name" value="CNH_dom"/>
</dbReference>
<comment type="cofactor">
    <cofactor evidence="1">
        <name>Mg(2+)</name>
        <dbReference type="ChEBI" id="CHEBI:18420"/>
    </cofactor>
</comment>
<dbReference type="PROSITE" id="PS50219">
    <property type="entry name" value="CNH"/>
    <property type="match status" value="1"/>
</dbReference>
<evidence type="ECO:0000256" key="3">
    <source>
        <dbReference type="SAM" id="MobiDB-lite"/>
    </source>
</evidence>
<dbReference type="GO" id="GO:0005524">
    <property type="term" value="F:ATP binding"/>
    <property type="evidence" value="ECO:0007669"/>
    <property type="project" value="InterPro"/>
</dbReference>
<name>A0A7J7JL42_BUGNE</name>
<evidence type="ECO:0000256" key="1">
    <source>
        <dbReference type="ARBA" id="ARBA00001946"/>
    </source>
</evidence>
<dbReference type="InterPro" id="IPR021160">
    <property type="entry name" value="MAPKKKK"/>
</dbReference>
<feature type="compositionally biased region" description="Pro residues" evidence="3">
    <location>
        <begin position="74"/>
        <end position="83"/>
    </location>
</feature>
<feature type="compositionally biased region" description="Polar residues" evidence="3">
    <location>
        <begin position="120"/>
        <end position="130"/>
    </location>
</feature>
<dbReference type="Pfam" id="PF00780">
    <property type="entry name" value="CNH"/>
    <property type="match status" value="1"/>
</dbReference>
<dbReference type="OrthoDB" id="8693905at2759"/>
<comment type="caution">
    <text evidence="5">The sequence shown here is derived from an EMBL/GenBank/DDBJ whole genome shotgun (WGS) entry which is preliminary data.</text>
</comment>
<evidence type="ECO:0000259" key="4">
    <source>
        <dbReference type="PROSITE" id="PS50219"/>
    </source>
</evidence>
<gene>
    <name evidence="5" type="ORF">EB796_014871</name>
</gene>
<organism evidence="5 6">
    <name type="scientific">Bugula neritina</name>
    <name type="common">Brown bryozoan</name>
    <name type="synonym">Sertularia neritina</name>
    <dbReference type="NCBI Taxonomy" id="10212"/>
    <lineage>
        <taxon>Eukaryota</taxon>
        <taxon>Metazoa</taxon>
        <taxon>Spiralia</taxon>
        <taxon>Lophotrochozoa</taxon>
        <taxon>Bryozoa</taxon>
        <taxon>Gymnolaemata</taxon>
        <taxon>Cheilostomatida</taxon>
        <taxon>Flustrina</taxon>
        <taxon>Buguloidea</taxon>
        <taxon>Bugulidae</taxon>
        <taxon>Bugula</taxon>
    </lineage>
</organism>
<keyword evidence="6" id="KW-1185">Reference proteome</keyword>
<reference evidence="5" key="1">
    <citation type="submission" date="2020-06" db="EMBL/GenBank/DDBJ databases">
        <title>Draft genome of Bugula neritina, a colonial animal packing powerful symbionts and potential medicines.</title>
        <authorList>
            <person name="Rayko M."/>
        </authorList>
    </citation>
    <scope>NUCLEOTIDE SEQUENCE [LARGE SCALE GENOMIC DNA]</scope>
    <source>
        <strain evidence="5">Kwan_BN1</strain>
    </source>
</reference>
<evidence type="ECO:0000313" key="5">
    <source>
        <dbReference type="EMBL" id="KAF6026807.1"/>
    </source>
</evidence>
<dbReference type="PIRSF" id="PIRSF038172">
    <property type="entry name" value="MAPKKKK"/>
    <property type="match status" value="1"/>
</dbReference>
<evidence type="ECO:0000313" key="6">
    <source>
        <dbReference type="Proteomes" id="UP000593567"/>
    </source>
</evidence>
<feature type="domain" description="CNH" evidence="4">
    <location>
        <begin position="208"/>
        <end position="515"/>
    </location>
</feature>
<evidence type="ECO:0000256" key="2">
    <source>
        <dbReference type="ARBA" id="ARBA00022679"/>
    </source>
</evidence>
<dbReference type="Proteomes" id="UP000593567">
    <property type="component" value="Unassembled WGS sequence"/>
</dbReference>
<protein>
    <submittedName>
        <fullName evidence="5">MAP4K1</fullName>
    </submittedName>
</protein>
<dbReference type="SMART" id="SM00036">
    <property type="entry name" value="CNH"/>
    <property type="match status" value="1"/>
</dbReference>
<sequence>MWICYRGSGVLPPASSTELSSPYIEMLPSSLSPPLRTHALHMLTPSDDQISLYDNYPQREVGTLTNQTQTPQTAHPPQPPHPPVASRRMLQPPPLPPRQSLLRPQSEEGDNYTEEDKNTLKSGTEPPTQSNLPPQLPPKQNPKHNGAAVVPAPRVNGVAGDGTSAPEVPPRPSRYMKKDLDKKPSKGLPPTPEVPMGACFSKVFNGCPLRINASASWIEPESRDQIIFIGAEEGIYALNLNEMHEGILELVHARRCIWLHVVKNVLMSISGKNQHLFRHDLAMIYTKTKSYRMSMPIPERFVPKKFTPTSKVPETKGCQSCAIVRNPYNGYKYLATCQVNGIMLMQWYEPLNKFMQLKLFEVPVPSPLPCFELFVTPDEEYPHVCVGVTAGQEGTTIKFDCINLNSSVQWFTEEDYSNHKYLDTSNVTQLEKDTVLVCYDKCVKVVSRNGRLKSSSKQASQLSFHFPIQALVCLKDSVLAFHEHGMQGKSFKQNKVTQEILDGQRTYKLVGADRVVLIESRPSENPESDANLYILAGHENTY</sequence>
<dbReference type="EMBL" id="VXIV02002203">
    <property type="protein sequence ID" value="KAF6026807.1"/>
    <property type="molecule type" value="Genomic_DNA"/>
</dbReference>
<feature type="region of interest" description="Disordered" evidence="3">
    <location>
        <begin position="66"/>
        <end position="192"/>
    </location>
</feature>